<comment type="caution">
    <text evidence="2">The sequence shown here is derived from an EMBL/GenBank/DDBJ whole genome shotgun (WGS) entry which is preliminary data.</text>
</comment>
<evidence type="ECO:0000313" key="3">
    <source>
        <dbReference type="Proteomes" id="UP000650224"/>
    </source>
</evidence>
<feature type="domain" description="DUF294" evidence="1">
    <location>
        <begin position="153"/>
        <end position="250"/>
    </location>
</feature>
<proteinExistence type="predicted"/>
<keyword evidence="3" id="KW-1185">Reference proteome</keyword>
<gene>
    <name evidence="2" type="ORF">H9627_10545</name>
</gene>
<organism evidence="2 3">
    <name type="scientific">Corynebacterium gallinarum</name>
    <dbReference type="NCBI Taxonomy" id="2762214"/>
    <lineage>
        <taxon>Bacteria</taxon>
        <taxon>Bacillati</taxon>
        <taxon>Actinomycetota</taxon>
        <taxon>Actinomycetes</taxon>
        <taxon>Mycobacteriales</taxon>
        <taxon>Corynebacteriaceae</taxon>
        <taxon>Corynebacterium</taxon>
    </lineage>
</organism>
<dbReference type="InterPro" id="IPR018821">
    <property type="entry name" value="DUF294_put_nucleoTrafse_sb-bd"/>
</dbReference>
<reference evidence="2 3" key="1">
    <citation type="submission" date="2020-08" db="EMBL/GenBank/DDBJ databases">
        <title>A Genomic Blueprint of the Chicken Gut Microbiome.</title>
        <authorList>
            <person name="Gilroy R."/>
            <person name="Ravi A."/>
            <person name="Getino M."/>
            <person name="Pursley I."/>
            <person name="Horton D.L."/>
            <person name="Alikhan N.-F."/>
            <person name="Baker D."/>
            <person name="Gharbi K."/>
            <person name="Hall N."/>
            <person name="Watson M."/>
            <person name="Adriaenssens E.M."/>
            <person name="Foster-Nyarko E."/>
            <person name="Jarju S."/>
            <person name="Secka A."/>
            <person name="Antonio M."/>
            <person name="Oren A."/>
            <person name="Chaudhuri R."/>
            <person name="La Ragione R.M."/>
            <person name="Hildebrand F."/>
            <person name="Pallen M.J."/>
        </authorList>
    </citation>
    <scope>NUCLEOTIDE SEQUENCE [LARGE SCALE GENOMIC DNA]</scope>
    <source>
        <strain evidence="2 3">Sa1YVA5</strain>
    </source>
</reference>
<dbReference type="EMBL" id="JACSPR010000007">
    <property type="protein sequence ID" value="MBD8030751.1"/>
    <property type="molecule type" value="Genomic_DNA"/>
</dbReference>
<dbReference type="Proteomes" id="UP000650224">
    <property type="component" value="Unassembled WGS sequence"/>
</dbReference>
<evidence type="ECO:0000259" key="1">
    <source>
        <dbReference type="Pfam" id="PF10335"/>
    </source>
</evidence>
<evidence type="ECO:0000313" key="2">
    <source>
        <dbReference type="EMBL" id="MBD8030751.1"/>
    </source>
</evidence>
<name>A0A8I0LCS7_9CORY</name>
<sequence>MLHPSLLELAESAPLCANPATVRGVLADSRELLGNALQHGEDPSVLAGWFSRVITDALHSPGVDDEIVLTGPVGRGDALPTSPVRWLTVVGKHAEDPNPALARMLTDLGFVAEPVGAAPRGRWEERARSGEDAKVYLDAGTWVASLVQVDARTLLDDALASRPPAIELADGLPSREMSVNVRADLMIPTVNLARWAAYQAGSTAPTTAQRLIDARTADVITADEADALTQVWKSSLELQSRRWMDHIHDQDATAWDMPALQRSTYGAAARLLSQVMSSVEARHAG</sequence>
<dbReference type="AlphaFoldDB" id="A0A8I0LCS7"/>
<dbReference type="RefSeq" id="WP_191733994.1">
    <property type="nucleotide sequence ID" value="NZ_JACSPR010000007.1"/>
</dbReference>
<protein>
    <recommendedName>
        <fullName evidence="1">DUF294 domain-containing protein</fullName>
    </recommendedName>
</protein>
<dbReference type="Pfam" id="PF10335">
    <property type="entry name" value="DUF294_C"/>
    <property type="match status" value="1"/>
</dbReference>
<accession>A0A8I0LCS7</accession>